<gene>
    <name evidence="1" type="ORF">Pla8534_51090</name>
</gene>
<name>A0A518DZJ4_9BACT</name>
<proteinExistence type="predicted"/>
<dbReference type="AlphaFoldDB" id="A0A518DZJ4"/>
<dbReference type="Pfam" id="PF22785">
    <property type="entry name" value="Tc-R-P"/>
    <property type="match status" value="1"/>
</dbReference>
<sequence length="156" mass="16899">MRPLLPGGLWIGNVFDVADLSRVFDVGIEAIVDLAMNEKPLQLTRELMYWRIPLVDGGDNSPARLRTAVQTVDTLIENQIPTLLYCSAGMSRSVAIAAAAIARHRGQAFEKVLLELVTGRPHDVSPVLWNDICHACSDIPSASSPANQATNLQPDG</sequence>
<accession>A0A518DZJ4</accession>
<protein>
    <recommendedName>
        <fullName evidence="3">Dual specificity phosphatase, catalytic domain</fullName>
    </recommendedName>
</protein>
<dbReference type="InterPro" id="IPR029021">
    <property type="entry name" value="Prot-tyrosine_phosphatase-like"/>
</dbReference>
<dbReference type="KEGG" id="lcre:Pla8534_51090"/>
<dbReference type="EMBL" id="CP036433">
    <property type="protein sequence ID" value="QDU97264.1"/>
    <property type="molecule type" value="Genomic_DNA"/>
</dbReference>
<keyword evidence="2" id="KW-1185">Reference proteome</keyword>
<dbReference type="SUPFAM" id="SSF52799">
    <property type="entry name" value="(Phosphotyrosine protein) phosphatases II"/>
    <property type="match status" value="1"/>
</dbReference>
<evidence type="ECO:0000313" key="1">
    <source>
        <dbReference type="EMBL" id="QDU97264.1"/>
    </source>
</evidence>
<dbReference type="OrthoDB" id="278239at2"/>
<dbReference type="Proteomes" id="UP000317648">
    <property type="component" value="Chromosome"/>
</dbReference>
<evidence type="ECO:0008006" key="3">
    <source>
        <dbReference type="Google" id="ProtNLM"/>
    </source>
</evidence>
<organism evidence="1 2">
    <name type="scientific">Lignipirellula cremea</name>
    <dbReference type="NCBI Taxonomy" id="2528010"/>
    <lineage>
        <taxon>Bacteria</taxon>
        <taxon>Pseudomonadati</taxon>
        <taxon>Planctomycetota</taxon>
        <taxon>Planctomycetia</taxon>
        <taxon>Pirellulales</taxon>
        <taxon>Pirellulaceae</taxon>
        <taxon>Lignipirellula</taxon>
    </lineage>
</organism>
<dbReference type="RefSeq" id="WP_145056050.1">
    <property type="nucleotide sequence ID" value="NZ_CP036433.1"/>
</dbReference>
<evidence type="ECO:0000313" key="2">
    <source>
        <dbReference type="Proteomes" id="UP000317648"/>
    </source>
</evidence>
<dbReference type="Gene3D" id="3.90.190.10">
    <property type="entry name" value="Protein tyrosine phosphatase superfamily"/>
    <property type="match status" value="1"/>
</dbReference>
<reference evidence="1 2" key="1">
    <citation type="submission" date="2019-02" db="EMBL/GenBank/DDBJ databases">
        <title>Deep-cultivation of Planctomycetes and their phenomic and genomic characterization uncovers novel biology.</title>
        <authorList>
            <person name="Wiegand S."/>
            <person name="Jogler M."/>
            <person name="Boedeker C."/>
            <person name="Pinto D."/>
            <person name="Vollmers J."/>
            <person name="Rivas-Marin E."/>
            <person name="Kohn T."/>
            <person name="Peeters S.H."/>
            <person name="Heuer A."/>
            <person name="Rast P."/>
            <person name="Oberbeckmann S."/>
            <person name="Bunk B."/>
            <person name="Jeske O."/>
            <person name="Meyerdierks A."/>
            <person name="Storesund J.E."/>
            <person name="Kallscheuer N."/>
            <person name="Luecker S."/>
            <person name="Lage O.M."/>
            <person name="Pohl T."/>
            <person name="Merkel B.J."/>
            <person name="Hornburger P."/>
            <person name="Mueller R.-W."/>
            <person name="Bruemmer F."/>
            <person name="Labrenz M."/>
            <person name="Spormann A.M."/>
            <person name="Op den Camp H."/>
            <person name="Overmann J."/>
            <person name="Amann R."/>
            <person name="Jetten M.S.M."/>
            <person name="Mascher T."/>
            <person name="Medema M.H."/>
            <person name="Devos D.P."/>
            <person name="Kaster A.-K."/>
            <person name="Ovreas L."/>
            <person name="Rohde M."/>
            <person name="Galperin M.Y."/>
            <person name="Jogler C."/>
        </authorList>
    </citation>
    <scope>NUCLEOTIDE SEQUENCE [LARGE SCALE GENOMIC DNA]</scope>
    <source>
        <strain evidence="1 2">Pla85_3_4</strain>
    </source>
</reference>